<evidence type="ECO:0000313" key="3">
    <source>
        <dbReference type="Proteomes" id="UP000801428"/>
    </source>
</evidence>
<dbReference type="GO" id="GO:0004674">
    <property type="term" value="F:protein serine/threonine kinase activity"/>
    <property type="evidence" value="ECO:0007669"/>
    <property type="project" value="TreeGrafter"/>
</dbReference>
<protein>
    <recommendedName>
        <fullName evidence="1">Protein kinase domain-containing protein</fullName>
    </recommendedName>
</protein>
<dbReference type="EMBL" id="SWKU01000008">
    <property type="protein sequence ID" value="KAF3004034.1"/>
    <property type="molecule type" value="Genomic_DNA"/>
</dbReference>
<dbReference type="Pfam" id="PF00069">
    <property type="entry name" value="Pkinase"/>
    <property type="match status" value="1"/>
</dbReference>
<dbReference type="InterPro" id="IPR053235">
    <property type="entry name" value="Ser_Thr_kinase"/>
</dbReference>
<evidence type="ECO:0000259" key="1">
    <source>
        <dbReference type="PROSITE" id="PS50011"/>
    </source>
</evidence>
<dbReference type="PROSITE" id="PS50011">
    <property type="entry name" value="PROTEIN_KINASE_DOM"/>
    <property type="match status" value="1"/>
</dbReference>
<accession>A0A9P4THD4</accession>
<organism evidence="2 3">
    <name type="scientific">Curvularia kusanoi</name>
    <name type="common">Cochliobolus kusanoi</name>
    <dbReference type="NCBI Taxonomy" id="90978"/>
    <lineage>
        <taxon>Eukaryota</taxon>
        <taxon>Fungi</taxon>
        <taxon>Dikarya</taxon>
        <taxon>Ascomycota</taxon>
        <taxon>Pezizomycotina</taxon>
        <taxon>Dothideomycetes</taxon>
        <taxon>Pleosporomycetidae</taxon>
        <taxon>Pleosporales</taxon>
        <taxon>Pleosporineae</taxon>
        <taxon>Pleosporaceae</taxon>
        <taxon>Curvularia</taxon>
    </lineage>
</organism>
<dbReference type="InterPro" id="IPR000719">
    <property type="entry name" value="Prot_kinase_dom"/>
</dbReference>
<comment type="caution">
    <text evidence="2">The sequence shown here is derived from an EMBL/GenBank/DDBJ whole genome shotgun (WGS) entry which is preliminary data.</text>
</comment>
<feature type="domain" description="Protein kinase" evidence="1">
    <location>
        <begin position="377"/>
        <end position="659"/>
    </location>
</feature>
<dbReference type="PROSITE" id="PS00108">
    <property type="entry name" value="PROTEIN_KINASE_ST"/>
    <property type="match status" value="1"/>
</dbReference>
<dbReference type="SMART" id="SM00220">
    <property type="entry name" value="S_TKc"/>
    <property type="match status" value="1"/>
</dbReference>
<sequence>MPLDRTAFDDLLAWHRIDALLAYVRFLAINARDFKQAEVFAKTLPWATPDVLRTKDRRVFALMSLIQVLNGTGRHAEACEALKMLESVSGEQSSDPTYYMHKAIAASWSAEQLEAENSFAVALVLDSVLNGPWHNQTLHTTTQIGRALRAWHSHVPALAFLTLSCQALYYVLGLSHPLSIQAFKELQACKSAEPAMQRLRQFSHSQFSHKRKQSMAFEQVHLTTAIELLSHNLRINFDEITASLEQLLTTTTLTGKATFGAKRIIAWCAMEQNRFREASDVLHNLHSSITDIKCDAVSTEVYRAILALDEAICFSRTRPHPGLKFTRQRSKLVYLVLNGIPPERSHQAKAILRRLTSYGLTHFTREEVFQAPPLITETNRESLGSGSSATVDTVQIRERLYARKSINYPRQVQREIRLKEDIQKEIKITYALDHPHIVRVLLTYEETKRFNIIMHPLADCDLESYLADKTCDSAQQKSLICKWIACLTNTLAYIHSKNIRHKDIKPRNVLVKGTKVYFTDFGSGHMFSDDGNSTTDGIAYGHTRAYCAPEVIQNADRNRASDVFSLGCILAEMAAWGSGISMSDYFSGIRVGENATDTVQYHNSTVRVRSWFEREPRLTQGAKGLFHNVVRHMIRKKPDSRLTAVEVSRVLGAEVSSYTSCIKCGIDVWVPDQ</sequence>
<dbReference type="Proteomes" id="UP000801428">
    <property type="component" value="Unassembled WGS sequence"/>
</dbReference>
<dbReference type="PANTHER" id="PTHR24361:SF613">
    <property type="entry name" value="NUCLEAR RECEPTOR-BINDING PROTEIN-RELATED"/>
    <property type="match status" value="1"/>
</dbReference>
<name>A0A9P4THD4_CURKU</name>
<dbReference type="SUPFAM" id="SSF56112">
    <property type="entry name" value="Protein kinase-like (PK-like)"/>
    <property type="match status" value="1"/>
</dbReference>
<dbReference type="InterPro" id="IPR008271">
    <property type="entry name" value="Ser/Thr_kinase_AS"/>
</dbReference>
<dbReference type="GO" id="GO:0005737">
    <property type="term" value="C:cytoplasm"/>
    <property type="evidence" value="ECO:0007669"/>
    <property type="project" value="TreeGrafter"/>
</dbReference>
<dbReference type="CDD" id="cd00180">
    <property type="entry name" value="PKc"/>
    <property type="match status" value="1"/>
</dbReference>
<evidence type="ECO:0000313" key="2">
    <source>
        <dbReference type="EMBL" id="KAF3004034.1"/>
    </source>
</evidence>
<gene>
    <name evidence="2" type="ORF">E8E13_000815</name>
</gene>
<keyword evidence="3" id="KW-1185">Reference proteome</keyword>
<proteinExistence type="predicted"/>
<dbReference type="Gene3D" id="3.30.200.20">
    <property type="entry name" value="Phosphorylase Kinase, domain 1"/>
    <property type="match status" value="1"/>
</dbReference>
<dbReference type="OrthoDB" id="4062651at2759"/>
<dbReference type="AlphaFoldDB" id="A0A9P4THD4"/>
<dbReference type="InterPro" id="IPR011009">
    <property type="entry name" value="Kinase-like_dom_sf"/>
</dbReference>
<reference evidence="2" key="1">
    <citation type="submission" date="2019-04" db="EMBL/GenBank/DDBJ databases">
        <title>Sequencing of skin fungus with MAO and IRED activity.</title>
        <authorList>
            <person name="Marsaioli A.J."/>
            <person name="Bonatto J.M.C."/>
            <person name="Reis Junior O."/>
        </authorList>
    </citation>
    <scope>NUCLEOTIDE SEQUENCE</scope>
    <source>
        <strain evidence="2">30M1</strain>
    </source>
</reference>
<dbReference type="PANTHER" id="PTHR24361">
    <property type="entry name" value="MITOGEN-ACTIVATED KINASE KINASE KINASE"/>
    <property type="match status" value="1"/>
</dbReference>
<dbReference type="GO" id="GO:0005524">
    <property type="term" value="F:ATP binding"/>
    <property type="evidence" value="ECO:0007669"/>
    <property type="project" value="InterPro"/>
</dbReference>
<dbReference type="Gene3D" id="1.10.510.10">
    <property type="entry name" value="Transferase(Phosphotransferase) domain 1"/>
    <property type="match status" value="1"/>
</dbReference>